<gene>
    <name evidence="2" type="ORF">N7509_000197</name>
</gene>
<sequence>MDLESLGQEIETLSQPSQTSQPSQPSQPSQLSHPRPKLSRLRDKPQLSCNACRRRNSVSPHTHILSDHDVTVNSHVPPALPVARYVPTWITQGS</sequence>
<reference evidence="2" key="2">
    <citation type="journal article" date="2023" name="IMA Fungus">
        <title>Comparative genomic study of the Penicillium genus elucidates a diverse pangenome and 15 lateral gene transfer events.</title>
        <authorList>
            <person name="Petersen C."/>
            <person name="Sorensen T."/>
            <person name="Nielsen M.R."/>
            <person name="Sondergaard T.E."/>
            <person name="Sorensen J.L."/>
            <person name="Fitzpatrick D.A."/>
            <person name="Frisvad J.C."/>
            <person name="Nielsen K.L."/>
        </authorList>
    </citation>
    <scope>NUCLEOTIDE SEQUENCE</scope>
    <source>
        <strain evidence="2">IBT 29677</strain>
    </source>
</reference>
<comment type="caution">
    <text evidence="2">The sequence shown here is derived from an EMBL/GenBank/DDBJ whole genome shotgun (WGS) entry which is preliminary data.</text>
</comment>
<name>A0A9W9WCK1_9EURO</name>
<feature type="region of interest" description="Disordered" evidence="1">
    <location>
        <begin position="1"/>
        <end position="48"/>
    </location>
</feature>
<accession>A0A9W9WCK1</accession>
<dbReference type="EMBL" id="JAPZBU010000002">
    <property type="protein sequence ID" value="KAJ5414863.1"/>
    <property type="molecule type" value="Genomic_DNA"/>
</dbReference>
<proteinExistence type="predicted"/>
<evidence type="ECO:0000256" key="1">
    <source>
        <dbReference type="SAM" id="MobiDB-lite"/>
    </source>
</evidence>
<dbReference type="AlphaFoldDB" id="A0A9W9WCK1"/>
<protein>
    <submittedName>
        <fullName evidence="2">Uncharacterized protein</fullName>
    </submittedName>
</protein>
<dbReference type="Proteomes" id="UP001147747">
    <property type="component" value="Unassembled WGS sequence"/>
</dbReference>
<dbReference type="RefSeq" id="XP_056494709.1">
    <property type="nucleotide sequence ID" value="XM_056624844.1"/>
</dbReference>
<reference evidence="2" key="1">
    <citation type="submission" date="2022-12" db="EMBL/GenBank/DDBJ databases">
        <authorList>
            <person name="Petersen C."/>
        </authorList>
    </citation>
    <scope>NUCLEOTIDE SEQUENCE</scope>
    <source>
        <strain evidence="2">IBT 29677</strain>
    </source>
</reference>
<organism evidence="2 3">
    <name type="scientific">Penicillium cosmopolitanum</name>
    <dbReference type="NCBI Taxonomy" id="1131564"/>
    <lineage>
        <taxon>Eukaryota</taxon>
        <taxon>Fungi</taxon>
        <taxon>Dikarya</taxon>
        <taxon>Ascomycota</taxon>
        <taxon>Pezizomycotina</taxon>
        <taxon>Eurotiomycetes</taxon>
        <taxon>Eurotiomycetidae</taxon>
        <taxon>Eurotiales</taxon>
        <taxon>Aspergillaceae</taxon>
        <taxon>Penicillium</taxon>
    </lineage>
</organism>
<keyword evidence="3" id="KW-1185">Reference proteome</keyword>
<feature type="compositionally biased region" description="Low complexity" evidence="1">
    <location>
        <begin position="12"/>
        <end position="32"/>
    </location>
</feature>
<dbReference type="GeneID" id="81363824"/>
<evidence type="ECO:0000313" key="3">
    <source>
        <dbReference type="Proteomes" id="UP001147747"/>
    </source>
</evidence>
<evidence type="ECO:0000313" key="2">
    <source>
        <dbReference type="EMBL" id="KAJ5414863.1"/>
    </source>
</evidence>